<gene>
    <name evidence="8" type="ORF">FBUS_01755</name>
</gene>
<dbReference type="PANTHER" id="PTHR43602">
    <property type="match status" value="1"/>
</dbReference>
<evidence type="ECO:0000256" key="1">
    <source>
        <dbReference type="ARBA" id="ARBA00004173"/>
    </source>
</evidence>
<evidence type="ECO:0000256" key="7">
    <source>
        <dbReference type="ARBA" id="ARBA00040545"/>
    </source>
</evidence>
<dbReference type="InterPro" id="IPR014748">
    <property type="entry name" value="Enoyl-CoA_hydra_C"/>
</dbReference>
<dbReference type="OrthoDB" id="2139957at2759"/>
<keyword evidence="9" id="KW-1185">Reference proteome</keyword>
<dbReference type="InterPro" id="IPR029045">
    <property type="entry name" value="ClpP/crotonase-like_dom_sf"/>
</dbReference>
<dbReference type="PANTHER" id="PTHR43602:SF1">
    <property type="entry name" value="ENOYL-COA HYDRATASE DOMAIN-CONTAINING PROTEIN 3, MITOCHONDRIAL"/>
    <property type="match status" value="1"/>
</dbReference>
<keyword evidence="5" id="KW-0496">Mitochondrion</keyword>
<name>A0A8E0S320_9TREM</name>
<dbReference type="Gene3D" id="3.90.226.10">
    <property type="entry name" value="2-enoyl-CoA Hydratase, Chain A, domain 1"/>
    <property type="match status" value="1"/>
</dbReference>
<dbReference type="CDD" id="cd06558">
    <property type="entry name" value="crotonase-like"/>
    <property type="match status" value="1"/>
</dbReference>
<evidence type="ECO:0000256" key="3">
    <source>
        <dbReference type="ARBA" id="ARBA00022946"/>
    </source>
</evidence>
<evidence type="ECO:0000313" key="9">
    <source>
        <dbReference type="Proteomes" id="UP000728185"/>
    </source>
</evidence>
<comment type="caution">
    <text evidence="8">The sequence shown here is derived from an EMBL/GenBank/DDBJ whole genome shotgun (WGS) entry which is preliminary data.</text>
</comment>
<dbReference type="GO" id="GO:0016836">
    <property type="term" value="F:hydro-lyase activity"/>
    <property type="evidence" value="ECO:0007669"/>
    <property type="project" value="TreeGrafter"/>
</dbReference>
<dbReference type="Pfam" id="PF00378">
    <property type="entry name" value="ECH_1"/>
    <property type="match status" value="1"/>
</dbReference>
<evidence type="ECO:0000256" key="4">
    <source>
        <dbReference type="ARBA" id="ARBA00023098"/>
    </source>
</evidence>
<reference evidence="8" key="1">
    <citation type="submission" date="2019-05" db="EMBL/GenBank/DDBJ databases">
        <title>Annotation for the trematode Fasciolopsis buski.</title>
        <authorList>
            <person name="Choi Y.-J."/>
        </authorList>
    </citation>
    <scope>NUCLEOTIDE SEQUENCE</scope>
    <source>
        <strain evidence="8">HT</strain>
        <tissue evidence="8">Whole worm</tissue>
    </source>
</reference>
<organism evidence="8 9">
    <name type="scientific">Fasciolopsis buskii</name>
    <dbReference type="NCBI Taxonomy" id="27845"/>
    <lineage>
        <taxon>Eukaryota</taxon>
        <taxon>Metazoa</taxon>
        <taxon>Spiralia</taxon>
        <taxon>Lophotrochozoa</taxon>
        <taxon>Platyhelminthes</taxon>
        <taxon>Trematoda</taxon>
        <taxon>Digenea</taxon>
        <taxon>Plagiorchiida</taxon>
        <taxon>Echinostomata</taxon>
        <taxon>Echinostomatoidea</taxon>
        <taxon>Fasciolidae</taxon>
        <taxon>Fasciolopsis</taxon>
    </lineage>
</organism>
<dbReference type="Gene3D" id="1.10.12.10">
    <property type="entry name" value="Lyase 2-enoyl-coa Hydratase, Chain A, domain 2"/>
    <property type="match status" value="1"/>
</dbReference>
<keyword evidence="3" id="KW-0809">Transit peptide</keyword>
<proteinExistence type="predicted"/>
<comment type="function">
    <text evidence="6">May play a role in fatty acid biosynthesis and insulin sensitivity.</text>
</comment>
<keyword evidence="4" id="KW-0443">Lipid metabolism</keyword>
<dbReference type="Proteomes" id="UP000728185">
    <property type="component" value="Unassembled WGS sequence"/>
</dbReference>
<evidence type="ECO:0000256" key="2">
    <source>
        <dbReference type="ARBA" id="ARBA00022832"/>
    </source>
</evidence>
<accession>A0A8E0S320</accession>
<dbReference type="AlphaFoldDB" id="A0A8E0S320"/>
<evidence type="ECO:0000313" key="8">
    <source>
        <dbReference type="EMBL" id="KAA0199929.1"/>
    </source>
</evidence>
<dbReference type="GO" id="GO:0006631">
    <property type="term" value="P:fatty acid metabolic process"/>
    <property type="evidence" value="ECO:0007669"/>
    <property type="project" value="UniProtKB-KW"/>
</dbReference>
<dbReference type="GO" id="GO:0005739">
    <property type="term" value="C:mitochondrion"/>
    <property type="evidence" value="ECO:0007669"/>
    <property type="project" value="UniProtKB-SubCell"/>
</dbReference>
<dbReference type="InterPro" id="IPR052377">
    <property type="entry name" value="Mitochondrial_ECH-domain"/>
</dbReference>
<comment type="subcellular location">
    <subcellularLocation>
        <location evidence="1">Mitochondrion</location>
    </subcellularLocation>
</comment>
<evidence type="ECO:0000256" key="6">
    <source>
        <dbReference type="ARBA" id="ARBA00037410"/>
    </source>
</evidence>
<dbReference type="SUPFAM" id="SSF52096">
    <property type="entry name" value="ClpP/crotonase"/>
    <property type="match status" value="1"/>
</dbReference>
<dbReference type="EMBL" id="LUCM01000831">
    <property type="protein sequence ID" value="KAA0199929.1"/>
    <property type="molecule type" value="Genomic_DNA"/>
</dbReference>
<dbReference type="InterPro" id="IPR001753">
    <property type="entry name" value="Enoyl-CoA_hydra/iso"/>
</dbReference>
<evidence type="ECO:0000256" key="5">
    <source>
        <dbReference type="ARBA" id="ARBA00023128"/>
    </source>
</evidence>
<protein>
    <recommendedName>
        <fullName evidence="7">Enoyl-CoA hydratase domain-containing protein 3, mitochondrial</fullName>
    </recommendedName>
</protein>
<sequence>MFSIRKICIPLLRLVRHTSSRSVPYVLSERVDSCIQVLTLNDEKKANCLSSALISELHNALRDIERDPDVRALIISGAGRFFSAGHDLNEIGEGATTESRSKLFNACSQMMQELSDLSVPSVAAIRGPALAAGCQLVAACDLAVSGQSSVFSTPGVKLGLFCSTPAVSLVRAIGLRAAKELLLTGHAIKAQRAYELGLVHRVVPDDQVMDAALELAREIAQHSKPVVALGKCTLNKQASVDSTEMAYTISTEAMLRNLQFKDTQAGIRAFIQKQPMPKWKHRAD</sequence>
<keyword evidence="2" id="KW-0276">Fatty acid metabolism</keyword>